<dbReference type="OrthoDB" id="10045365at2759"/>
<gene>
    <name evidence="2" type="ORF">CLODIP_2_CD03527</name>
</gene>
<evidence type="ECO:0000256" key="1">
    <source>
        <dbReference type="SAM" id="MobiDB-lite"/>
    </source>
</evidence>
<name>A0A8S1C7R0_9INSE</name>
<dbReference type="Proteomes" id="UP000494165">
    <property type="component" value="Unassembled WGS sequence"/>
</dbReference>
<evidence type="ECO:0000313" key="3">
    <source>
        <dbReference type="Proteomes" id="UP000494165"/>
    </source>
</evidence>
<dbReference type="AlphaFoldDB" id="A0A8S1C7R0"/>
<proteinExistence type="predicted"/>
<protein>
    <submittedName>
        <fullName evidence="2">Uncharacterized protein</fullName>
    </submittedName>
</protein>
<feature type="compositionally biased region" description="Low complexity" evidence="1">
    <location>
        <begin position="126"/>
        <end position="135"/>
    </location>
</feature>
<organism evidence="2 3">
    <name type="scientific">Cloeon dipterum</name>
    <dbReference type="NCBI Taxonomy" id="197152"/>
    <lineage>
        <taxon>Eukaryota</taxon>
        <taxon>Metazoa</taxon>
        <taxon>Ecdysozoa</taxon>
        <taxon>Arthropoda</taxon>
        <taxon>Hexapoda</taxon>
        <taxon>Insecta</taxon>
        <taxon>Pterygota</taxon>
        <taxon>Palaeoptera</taxon>
        <taxon>Ephemeroptera</taxon>
        <taxon>Pisciforma</taxon>
        <taxon>Baetidae</taxon>
        <taxon>Cloeon</taxon>
    </lineage>
</organism>
<keyword evidence="3" id="KW-1185">Reference proteome</keyword>
<accession>A0A8S1C7R0</accession>
<feature type="region of interest" description="Disordered" evidence="1">
    <location>
        <begin position="36"/>
        <end position="143"/>
    </location>
</feature>
<sequence length="275" mass="30515">MSLRLGPRFKDCFADSNKFYDAEDYLCQAATCDASDKVPKASHPQAATCDASDKVPQASHPQAATCDASDKVPQASHPQAATCDASDKVPQASHPQAATRDASDKVPQASHPQAATRDASDKVPQASRAPGAVVPRARRSRDTCRRSWNKHIIRKRSVHMSKLAEHLAADQQVFLKLKLSQTKHRMRILKLQPAVTHSKRYIKYNIIKGNEHGLFEMVPRHGVWALHFKRKMKKPGVFDLEIQGDHYSPAHPNSALSSKWEQPLALRVRLVVTAS</sequence>
<evidence type="ECO:0000313" key="2">
    <source>
        <dbReference type="EMBL" id="CAB3364830.1"/>
    </source>
</evidence>
<reference evidence="2 3" key="1">
    <citation type="submission" date="2020-04" db="EMBL/GenBank/DDBJ databases">
        <authorList>
            <person name="Alioto T."/>
            <person name="Alioto T."/>
            <person name="Gomez Garrido J."/>
        </authorList>
    </citation>
    <scope>NUCLEOTIDE SEQUENCE [LARGE SCALE GENOMIC DNA]</scope>
</reference>
<dbReference type="EMBL" id="CADEPI010000017">
    <property type="protein sequence ID" value="CAB3364830.1"/>
    <property type="molecule type" value="Genomic_DNA"/>
</dbReference>
<comment type="caution">
    <text evidence="2">The sequence shown here is derived from an EMBL/GenBank/DDBJ whole genome shotgun (WGS) entry which is preliminary data.</text>
</comment>